<accession>A0A5C8ZAU8</accession>
<evidence type="ECO:0000259" key="8">
    <source>
        <dbReference type="PROSITE" id="PS50850"/>
    </source>
</evidence>
<gene>
    <name evidence="9" type="ORF">FME95_08515</name>
</gene>
<evidence type="ECO:0000313" key="10">
    <source>
        <dbReference type="Proteomes" id="UP000321764"/>
    </source>
</evidence>
<feature type="transmembrane region" description="Helical" evidence="7">
    <location>
        <begin position="177"/>
        <end position="196"/>
    </location>
</feature>
<dbReference type="InterPro" id="IPR020846">
    <property type="entry name" value="MFS_dom"/>
</dbReference>
<feature type="transmembrane region" description="Helical" evidence="7">
    <location>
        <begin position="56"/>
        <end position="75"/>
    </location>
</feature>
<proteinExistence type="predicted"/>
<dbReference type="PROSITE" id="PS50850">
    <property type="entry name" value="MFS"/>
    <property type="match status" value="1"/>
</dbReference>
<dbReference type="Proteomes" id="UP000321764">
    <property type="component" value="Unassembled WGS sequence"/>
</dbReference>
<dbReference type="InterPro" id="IPR005829">
    <property type="entry name" value="Sugar_transporter_CS"/>
</dbReference>
<keyword evidence="3" id="KW-1003">Cell membrane</keyword>
<feature type="transmembrane region" description="Helical" evidence="7">
    <location>
        <begin position="152"/>
        <end position="171"/>
    </location>
</feature>
<protein>
    <submittedName>
        <fullName evidence="9">MFS transporter</fullName>
    </submittedName>
</protein>
<sequence>MMLDHSNKLLQWRRLKSFNTPVWTVLIGSLLARTSYFMAWPYLITILYRNHGASEVTVGAMLAGSAFVGATSGLYTGYLSDKLGRRPVMVIGGLVAAFAYAGIGLAQEIWQFGLFLMFTGLMRPMIETPAKAVIGDHLPDNKDRELGLNIRYFLINLGGAIGPVIGITLALSNPQLLFLICALVYLGFSVFLFFGIQDIKKSASQTLLPNFRETVSILKKDRIFLYLLAANFIMMFVYAQYESSVPQIIVRSSIDDAAALIALLVLTNTLTIVLFQFPMLHLLERFALNVRTRLGMTLMGVSQLIFLSNIDGAAWLWIFATFVLSMGEVIAFPTLNVQIDEIAPKHLRGSYFGAATLSSLGFSAAPLIGGAILHYFNADWLFLFCFALSLVMIGLYYRVQKIVTLKNNALSC</sequence>
<evidence type="ECO:0000256" key="3">
    <source>
        <dbReference type="ARBA" id="ARBA00022475"/>
    </source>
</evidence>
<dbReference type="Gene3D" id="1.20.1250.20">
    <property type="entry name" value="MFS general substrate transporter like domains"/>
    <property type="match status" value="1"/>
</dbReference>
<keyword evidence="10" id="KW-1185">Reference proteome</keyword>
<dbReference type="SUPFAM" id="SSF103473">
    <property type="entry name" value="MFS general substrate transporter"/>
    <property type="match status" value="1"/>
</dbReference>
<reference evidence="9 10" key="1">
    <citation type="submission" date="2019-07" db="EMBL/GenBank/DDBJ databases">
        <title>Reinekea sp. strain SSH23 genome sequencing and assembly.</title>
        <authorList>
            <person name="Kim I."/>
        </authorList>
    </citation>
    <scope>NUCLEOTIDE SEQUENCE [LARGE SCALE GENOMIC DNA]</scope>
    <source>
        <strain evidence="9 10">SSH23</strain>
    </source>
</reference>
<dbReference type="InterPro" id="IPR050171">
    <property type="entry name" value="MFS_Transporters"/>
</dbReference>
<evidence type="ECO:0000313" key="9">
    <source>
        <dbReference type="EMBL" id="TXR54564.1"/>
    </source>
</evidence>
<feature type="transmembrane region" description="Helical" evidence="7">
    <location>
        <begin position="223"/>
        <end position="241"/>
    </location>
</feature>
<feature type="transmembrane region" description="Helical" evidence="7">
    <location>
        <begin position="351"/>
        <end position="374"/>
    </location>
</feature>
<dbReference type="GO" id="GO:0005886">
    <property type="term" value="C:plasma membrane"/>
    <property type="evidence" value="ECO:0007669"/>
    <property type="project" value="UniProtKB-SubCell"/>
</dbReference>
<dbReference type="EMBL" id="VKAD01000001">
    <property type="protein sequence ID" value="TXR54564.1"/>
    <property type="molecule type" value="Genomic_DNA"/>
</dbReference>
<evidence type="ECO:0000256" key="1">
    <source>
        <dbReference type="ARBA" id="ARBA00004651"/>
    </source>
</evidence>
<comment type="caution">
    <text evidence="9">The sequence shown here is derived from an EMBL/GenBank/DDBJ whole genome shotgun (WGS) entry which is preliminary data.</text>
</comment>
<evidence type="ECO:0000256" key="4">
    <source>
        <dbReference type="ARBA" id="ARBA00022692"/>
    </source>
</evidence>
<evidence type="ECO:0000256" key="6">
    <source>
        <dbReference type="ARBA" id="ARBA00023136"/>
    </source>
</evidence>
<dbReference type="CDD" id="cd17329">
    <property type="entry name" value="MFS_MdtH_MDR_like"/>
    <property type="match status" value="1"/>
</dbReference>
<dbReference type="GO" id="GO:0022857">
    <property type="term" value="F:transmembrane transporter activity"/>
    <property type="evidence" value="ECO:0007669"/>
    <property type="project" value="InterPro"/>
</dbReference>
<keyword evidence="6 7" id="KW-0472">Membrane</keyword>
<dbReference type="PANTHER" id="PTHR23517">
    <property type="entry name" value="RESISTANCE PROTEIN MDTM, PUTATIVE-RELATED-RELATED"/>
    <property type="match status" value="1"/>
</dbReference>
<feature type="transmembrane region" description="Helical" evidence="7">
    <location>
        <begin position="380"/>
        <end position="397"/>
    </location>
</feature>
<organism evidence="9 10">
    <name type="scientific">Reinekea thalattae</name>
    <dbReference type="NCBI Taxonomy" id="2593301"/>
    <lineage>
        <taxon>Bacteria</taxon>
        <taxon>Pseudomonadati</taxon>
        <taxon>Pseudomonadota</taxon>
        <taxon>Gammaproteobacteria</taxon>
        <taxon>Oceanospirillales</taxon>
        <taxon>Saccharospirillaceae</taxon>
        <taxon>Reinekea</taxon>
    </lineage>
</organism>
<feature type="transmembrane region" description="Helical" evidence="7">
    <location>
        <begin position="21"/>
        <end position="44"/>
    </location>
</feature>
<dbReference type="InterPro" id="IPR036259">
    <property type="entry name" value="MFS_trans_sf"/>
</dbReference>
<dbReference type="AlphaFoldDB" id="A0A5C8ZAU8"/>
<evidence type="ECO:0000256" key="2">
    <source>
        <dbReference type="ARBA" id="ARBA00022448"/>
    </source>
</evidence>
<keyword evidence="4 7" id="KW-0812">Transmembrane</keyword>
<dbReference type="InterPro" id="IPR011701">
    <property type="entry name" value="MFS"/>
</dbReference>
<comment type="subcellular location">
    <subcellularLocation>
        <location evidence="1">Cell membrane</location>
        <topology evidence="1">Multi-pass membrane protein</topology>
    </subcellularLocation>
</comment>
<evidence type="ECO:0000256" key="5">
    <source>
        <dbReference type="ARBA" id="ARBA00022989"/>
    </source>
</evidence>
<dbReference type="PANTHER" id="PTHR23517:SF2">
    <property type="entry name" value="MULTIDRUG RESISTANCE PROTEIN MDTH"/>
    <property type="match status" value="1"/>
</dbReference>
<evidence type="ECO:0000256" key="7">
    <source>
        <dbReference type="SAM" id="Phobius"/>
    </source>
</evidence>
<dbReference type="PROSITE" id="PS00216">
    <property type="entry name" value="SUGAR_TRANSPORT_1"/>
    <property type="match status" value="1"/>
</dbReference>
<keyword evidence="2" id="KW-0813">Transport</keyword>
<feature type="transmembrane region" description="Helical" evidence="7">
    <location>
        <begin position="261"/>
        <end position="282"/>
    </location>
</feature>
<name>A0A5C8ZAU8_9GAMM</name>
<feature type="domain" description="Major facilitator superfamily (MFS) profile" evidence="8">
    <location>
        <begin position="21"/>
        <end position="404"/>
    </location>
</feature>
<keyword evidence="5 7" id="KW-1133">Transmembrane helix</keyword>
<dbReference type="OrthoDB" id="3285778at2"/>
<dbReference type="Pfam" id="PF07690">
    <property type="entry name" value="MFS_1"/>
    <property type="match status" value="1"/>
</dbReference>